<keyword evidence="1" id="KW-0812">Transmembrane</keyword>
<gene>
    <name evidence="2" type="ORF">LCGC14_2634470</name>
</gene>
<comment type="caution">
    <text evidence="2">The sequence shown here is derived from an EMBL/GenBank/DDBJ whole genome shotgun (WGS) entry which is preliminary data.</text>
</comment>
<keyword evidence="1" id="KW-0472">Membrane</keyword>
<organism evidence="2">
    <name type="scientific">marine sediment metagenome</name>
    <dbReference type="NCBI Taxonomy" id="412755"/>
    <lineage>
        <taxon>unclassified sequences</taxon>
        <taxon>metagenomes</taxon>
        <taxon>ecological metagenomes</taxon>
    </lineage>
</organism>
<dbReference type="EMBL" id="LAZR01045277">
    <property type="protein sequence ID" value="KKK99263.1"/>
    <property type="molecule type" value="Genomic_DNA"/>
</dbReference>
<proteinExistence type="predicted"/>
<protein>
    <recommendedName>
        <fullName evidence="3">ABC transmembrane type-1 domain-containing protein</fullName>
    </recommendedName>
</protein>
<dbReference type="AlphaFoldDB" id="A0A0F8ZZG5"/>
<sequence>MKIMVGLVVLIFVLTLFLILDFTDVFVNGKIKIYFKELRGIDYLFLGNHGIPLRTVWRDISFALLISLLIGAIPLSVLLVVTEAKKGK</sequence>
<evidence type="ECO:0000256" key="1">
    <source>
        <dbReference type="SAM" id="Phobius"/>
    </source>
</evidence>
<keyword evidence="1" id="KW-1133">Transmembrane helix</keyword>
<evidence type="ECO:0000313" key="2">
    <source>
        <dbReference type="EMBL" id="KKK99263.1"/>
    </source>
</evidence>
<reference evidence="2" key="1">
    <citation type="journal article" date="2015" name="Nature">
        <title>Complex archaea that bridge the gap between prokaryotes and eukaryotes.</title>
        <authorList>
            <person name="Spang A."/>
            <person name="Saw J.H."/>
            <person name="Jorgensen S.L."/>
            <person name="Zaremba-Niedzwiedzka K."/>
            <person name="Martijn J."/>
            <person name="Lind A.E."/>
            <person name="van Eijk R."/>
            <person name="Schleper C."/>
            <person name="Guy L."/>
            <person name="Ettema T.J."/>
        </authorList>
    </citation>
    <scope>NUCLEOTIDE SEQUENCE</scope>
</reference>
<evidence type="ECO:0008006" key="3">
    <source>
        <dbReference type="Google" id="ProtNLM"/>
    </source>
</evidence>
<feature type="transmembrane region" description="Helical" evidence="1">
    <location>
        <begin position="60"/>
        <end position="81"/>
    </location>
</feature>
<accession>A0A0F8ZZG5</accession>
<name>A0A0F8ZZG5_9ZZZZ</name>